<evidence type="ECO:0000313" key="2">
    <source>
        <dbReference type="Proteomes" id="UP000006701"/>
    </source>
</evidence>
<gene>
    <name evidence="1" type="ORF">ACLA_078630</name>
</gene>
<sequence>MAIMSSGLLGRASLPIHIESSSGAAGEISFTHWLYARITVSGCMDGNPVETAASSTGIDWKKPWSKLPAGASSRDDYAAHSAT</sequence>
<reference evidence="1 2" key="1">
    <citation type="journal article" date="2008" name="PLoS Genet.">
        <title>Genomic islands in the pathogenic filamentous fungus Aspergillus fumigatus.</title>
        <authorList>
            <person name="Fedorova N.D."/>
            <person name="Khaldi N."/>
            <person name="Joardar V.S."/>
            <person name="Maiti R."/>
            <person name="Amedeo P."/>
            <person name="Anderson M.J."/>
            <person name="Crabtree J."/>
            <person name="Silva J.C."/>
            <person name="Badger J.H."/>
            <person name="Albarraq A."/>
            <person name="Angiuoli S."/>
            <person name="Bussey H."/>
            <person name="Bowyer P."/>
            <person name="Cotty P.J."/>
            <person name="Dyer P.S."/>
            <person name="Egan A."/>
            <person name="Galens K."/>
            <person name="Fraser-Liggett C.M."/>
            <person name="Haas B.J."/>
            <person name="Inman J.M."/>
            <person name="Kent R."/>
            <person name="Lemieux S."/>
            <person name="Malavazi I."/>
            <person name="Orvis J."/>
            <person name="Roemer T."/>
            <person name="Ronning C.M."/>
            <person name="Sundaram J.P."/>
            <person name="Sutton G."/>
            <person name="Turner G."/>
            <person name="Venter J.C."/>
            <person name="White O.R."/>
            <person name="Whitty B.R."/>
            <person name="Youngman P."/>
            <person name="Wolfe K.H."/>
            <person name="Goldman G.H."/>
            <person name="Wortman J.R."/>
            <person name="Jiang B."/>
            <person name="Denning D.W."/>
            <person name="Nierman W.C."/>
        </authorList>
    </citation>
    <scope>NUCLEOTIDE SEQUENCE [LARGE SCALE GENOMIC DNA]</scope>
    <source>
        <strain evidence="2">ATCC 1007 / CBS 513.65 / DSM 816 / NCTC 3887 / NRRL 1</strain>
    </source>
</reference>
<name>A1CLY5_ASPCL</name>
<evidence type="ECO:0000313" key="1">
    <source>
        <dbReference type="EMBL" id="EAW09114.1"/>
    </source>
</evidence>
<proteinExistence type="predicted"/>
<dbReference type="EMBL" id="DS027057">
    <property type="protein sequence ID" value="EAW09114.1"/>
    <property type="molecule type" value="Genomic_DNA"/>
</dbReference>
<dbReference type="HOGENOM" id="CLU_2542144_0_0_1"/>
<organism evidence="1 2">
    <name type="scientific">Aspergillus clavatus (strain ATCC 1007 / CBS 513.65 / DSM 816 / NCTC 3887 / NRRL 1 / QM 1276 / 107)</name>
    <dbReference type="NCBI Taxonomy" id="344612"/>
    <lineage>
        <taxon>Eukaryota</taxon>
        <taxon>Fungi</taxon>
        <taxon>Dikarya</taxon>
        <taxon>Ascomycota</taxon>
        <taxon>Pezizomycotina</taxon>
        <taxon>Eurotiomycetes</taxon>
        <taxon>Eurotiomycetidae</taxon>
        <taxon>Eurotiales</taxon>
        <taxon>Aspergillaceae</taxon>
        <taxon>Aspergillus</taxon>
        <taxon>Aspergillus subgen. Fumigati</taxon>
    </lineage>
</organism>
<dbReference type="GeneID" id="4702670"/>
<dbReference type="Proteomes" id="UP000006701">
    <property type="component" value="Unassembled WGS sequence"/>
</dbReference>
<accession>A1CLY5</accession>
<protein>
    <submittedName>
        <fullName evidence="1">Uncharacterized protein</fullName>
    </submittedName>
</protein>
<keyword evidence="2" id="KW-1185">Reference proteome</keyword>
<dbReference type="KEGG" id="act:ACLA_078630"/>
<dbReference type="AlphaFoldDB" id="A1CLY5"/>
<dbReference type="RefSeq" id="XP_001270540.1">
    <property type="nucleotide sequence ID" value="XM_001270539.1"/>
</dbReference>
<dbReference type="VEuPathDB" id="FungiDB:ACLA_078630"/>